<evidence type="ECO:0000259" key="14">
    <source>
        <dbReference type="Pfam" id="PF01433"/>
    </source>
</evidence>
<comment type="similarity">
    <text evidence="3">Belongs to the peptidase M1 family.</text>
</comment>
<comment type="cofactor">
    <cofactor evidence="2">
        <name>Zn(2+)</name>
        <dbReference type="ChEBI" id="CHEBI:29105"/>
    </cofactor>
</comment>
<keyword evidence="7" id="KW-0645">Protease</keyword>
<comment type="caution">
    <text evidence="16">The sequence shown here is derived from an EMBL/GenBank/DDBJ whole genome shotgun (WGS) entry which is preliminary data.</text>
</comment>
<dbReference type="InterPro" id="IPR001930">
    <property type="entry name" value="Peptidase_M1"/>
</dbReference>
<dbReference type="GO" id="GO:0004177">
    <property type="term" value="F:aminopeptidase activity"/>
    <property type="evidence" value="ECO:0007669"/>
    <property type="project" value="UniProtKB-KW"/>
</dbReference>
<evidence type="ECO:0000256" key="3">
    <source>
        <dbReference type="ARBA" id="ARBA00010136"/>
    </source>
</evidence>
<dbReference type="NCBIfam" id="TIGR02412">
    <property type="entry name" value="pepN_strep_liv"/>
    <property type="match status" value="1"/>
</dbReference>
<evidence type="ECO:0000256" key="4">
    <source>
        <dbReference type="ARBA" id="ARBA00012564"/>
    </source>
</evidence>
<evidence type="ECO:0000313" key="17">
    <source>
        <dbReference type="Proteomes" id="UP001500575"/>
    </source>
</evidence>
<dbReference type="InterPro" id="IPR012778">
    <property type="entry name" value="Pept_M1_aminopeptidase"/>
</dbReference>
<dbReference type="EC" id="3.4.11.2" evidence="4"/>
<evidence type="ECO:0000256" key="7">
    <source>
        <dbReference type="ARBA" id="ARBA00022670"/>
    </source>
</evidence>
<keyword evidence="17" id="KW-1185">Reference proteome</keyword>
<dbReference type="PANTHER" id="PTHR11533:SF174">
    <property type="entry name" value="PUROMYCIN-SENSITIVE AMINOPEPTIDASE-RELATED"/>
    <property type="match status" value="1"/>
</dbReference>
<dbReference type="PANTHER" id="PTHR11533">
    <property type="entry name" value="PROTEASE M1 ZINC METALLOPROTEASE"/>
    <property type="match status" value="1"/>
</dbReference>
<evidence type="ECO:0000256" key="9">
    <source>
        <dbReference type="ARBA" id="ARBA00022801"/>
    </source>
</evidence>
<keyword evidence="6 16" id="KW-0031">Aminopeptidase</keyword>
<evidence type="ECO:0000259" key="15">
    <source>
        <dbReference type="Pfam" id="PF11838"/>
    </source>
</evidence>
<dbReference type="Gene3D" id="1.10.390.10">
    <property type="entry name" value="Neutral Protease Domain 2"/>
    <property type="match status" value="1"/>
</dbReference>
<keyword evidence="10" id="KW-0862">Zinc</keyword>
<keyword evidence="11" id="KW-0482">Metalloprotease</keyword>
<evidence type="ECO:0000256" key="8">
    <source>
        <dbReference type="ARBA" id="ARBA00022723"/>
    </source>
</evidence>
<keyword evidence="9" id="KW-0378">Hydrolase</keyword>
<dbReference type="EMBL" id="BAAAQQ010000013">
    <property type="protein sequence ID" value="GAA2129504.1"/>
    <property type="molecule type" value="Genomic_DNA"/>
</dbReference>
<feature type="domain" description="ERAP1-like C-terminal" evidence="15">
    <location>
        <begin position="499"/>
        <end position="794"/>
    </location>
</feature>
<dbReference type="CDD" id="cd09602">
    <property type="entry name" value="M1_APN"/>
    <property type="match status" value="1"/>
</dbReference>
<dbReference type="Pfam" id="PF11838">
    <property type="entry name" value="ERAP1_C"/>
    <property type="match status" value="1"/>
</dbReference>
<dbReference type="SUPFAM" id="SSF63737">
    <property type="entry name" value="Leukotriene A4 hydrolase N-terminal domain"/>
    <property type="match status" value="1"/>
</dbReference>
<organism evidence="16 17">
    <name type="scientific">Nocardioides bigeumensis</name>
    <dbReference type="NCBI Taxonomy" id="433657"/>
    <lineage>
        <taxon>Bacteria</taxon>
        <taxon>Bacillati</taxon>
        <taxon>Actinomycetota</taxon>
        <taxon>Actinomycetes</taxon>
        <taxon>Propionibacteriales</taxon>
        <taxon>Nocardioidaceae</taxon>
        <taxon>Nocardioides</taxon>
    </lineage>
</organism>
<evidence type="ECO:0000256" key="5">
    <source>
        <dbReference type="ARBA" id="ARBA00015611"/>
    </source>
</evidence>
<evidence type="ECO:0000256" key="6">
    <source>
        <dbReference type="ARBA" id="ARBA00022438"/>
    </source>
</evidence>
<name>A0ABN2YP82_9ACTN</name>
<evidence type="ECO:0000256" key="13">
    <source>
        <dbReference type="ARBA" id="ARBA00031533"/>
    </source>
</evidence>
<evidence type="ECO:0000256" key="11">
    <source>
        <dbReference type="ARBA" id="ARBA00023049"/>
    </source>
</evidence>
<accession>A0ABN2YP82</accession>
<reference evidence="16 17" key="1">
    <citation type="journal article" date="2019" name="Int. J. Syst. Evol. Microbiol.">
        <title>The Global Catalogue of Microorganisms (GCM) 10K type strain sequencing project: providing services to taxonomists for standard genome sequencing and annotation.</title>
        <authorList>
            <consortium name="The Broad Institute Genomics Platform"/>
            <consortium name="The Broad Institute Genome Sequencing Center for Infectious Disease"/>
            <person name="Wu L."/>
            <person name="Ma J."/>
        </authorList>
    </citation>
    <scope>NUCLEOTIDE SEQUENCE [LARGE SCALE GENOMIC DNA]</scope>
    <source>
        <strain evidence="16 17">JCM 16021</strain>
    </source>
</reference>
<dbReference type="InterPro" id="IPR027268">
    <property type="entry name" value="Peptidase_M4/M1_CTD_sf"/>
</dbReference>
<gene>
    <name evidence="16" type="primary">pepN_3</name>
    <name evidence="16" type="ORF">GCM10009843_31180</name>
</gene>
<dbReference type="PRINTS" id="PR00756">
    <property type="entry name" value="ALADIPTASE"/>
</dbReference>
<dbReference type="InterPro" id="IPR050344">
    <property type="entry name" value="Peptidase_M1_aminopeptidases"/>
</dbReference>
<dbReference type="Pfam" id="PF01433">
    <property type="entry name" value="Peptidase_M1"/>
    <property type="match status" value="1"/>
</dbReference>
<evidence type="ECO:0000256" key="2">
    <source>
        <dbReference type="ARBA" id="ARBA00001947"/>
    </source>
</evidence>
<dbReference type="Gene3D" id="2.60.40.1730">
    <property type="entry name" value="tricorn interacting facor f3 domain"/>
    <property type="match status" value="1"/>
</dbReference>
<keyword evidence="8" id="KW-0479">Metal-binding</keyword>
<evidence type="ECO:0000256" key="1">
    <source>
        <dbReference type="ARBA" id="ARBA00000098"/>
    </source>
</evidence>
<protein>
    <recommendedName>
        <fullName evidence="5">Aminopeptidase N</fullName>
        <ecNumber evidence="4">3.4.11.2</ecNumber>
    </recommendedName>
    <alternativeName>
        <fullName evidence="12">Alanine aminopeptidase</fullName>
    </alternativeName>
    <alternativeName>
        <fullName evidence="13">Lysyl aminopeptidase</fullName>
    </alternativeName>
</protein>
<evidence type="ECO:0000256" key="12">
    <source>
        <dbReference type="ARBA" id="ARBA00029811"/>
    </source>
</evidence>
<evidence type="ECO:0000313" key="16">
    <source>
        <dbReference type="EMBL" id="GAA2129504.1"/>
    </source>
</evidence>
<proteinExistence type="inferred from homology"/>
<dbReference type="SUPFAM" id="SSF55486">
    <property type="entry name" value="Metalloproteases ('zincins'), catalytic domain"/>
    <property type="match status" value="1"/>
</dbReference>
<comment type="catalytic activity">
    <reaction evidence="1">
        <text>Release of an N-terminal amino acid, Xaa-|-Yaa- from a peptide, amide or arylamide. Xaa is preferably Ala, but may be most amino acids including Pro (slow action). When a terminal hydrophobic residue is followed by a prolyl residue, the two may be released as an intact Xaa-Pro dipeptide.</text>
        <dbReference type="EC" id="3.4.11.2"/>
    </reaction>
</comment>
<dbReference type="InterPro" id="IPR014782">
    <property type="entry name" value="Peptidase_M1_dom"/>
</dbReference>
<sequence length="796" mass="87467">MLVSLTLAEARVRAALLHDVSYVLDLDITDADSFAVRAEVTFSCREPGAETFLELAHALELRVDGAEPEYDGNRIRLTDLQATQTILVEARLPYVTDGDGMHTFTDPADGETYRSAYCSIDIAHLVYPCFDQNDLKASITLRVTAPEAWTVLANSRVVSSENGRWEFATTPPLPPAMFAMCGGPWASVTWEHAGLPFGWHARASLREQLERDADDLRRVTEACFDHYAEVFTEPFPFDSYDQAMVPGHNWGAMETPGCVTYRDEMLPLSPLTQPERRARSMVIAHEMAHMWFGDLVTMTWWEDTWLQESFADYLGFRVAQEAGVEAPWVDFTIARKPYAYLADARRSTHPVAPRAEDVPDVDAASGNFDALSYAKGNSCLRQLVTWIGEDAFYTGVNAYLSRHKWGNTVLDDFVDALDEATPDRDVRAWAQAWLRTTGFDTITATRDGDGPGSEVVLTREGSRPHTLRVTSYDDSWVELGSVFVDLADEPVRVPGAAVVVPNAHGETYARVRLDDVSWAAVSQGLAEIPDPDARALLWATAVDLAWAGELPMDDFLALVERHLPAETHPAVAHNVPTWAGGKLLTTLVPAEAVTGVRARLSTTYATALEQDPHPDVAAVLTRHLAAVDSDQPRLRGFAATDDASLRWTALKRLASLGALDADDIERERAADGTIVAELGAARALAARPDPQAKADAWTRIVENPKISNREVQAIAQGLWDPERTDLVATYVDRYLAETPRLAVARGSAFAELMGKHVFPTVPLTEGQVAALRTALAGDLPTILRRAWEDALDDVAG</sequence>
<dbReference type="InterPro" id="IPR042097">
    <property type="entry name" value="Aminopeptidase_N-like_N_sf"/>
</dbReference>
<evidence type="ECO:0000256" key="10">
    <source>
        <dbReference type="ARBA" id="ARBA00022833"/>
    </source>
</evidence>
<dbReference type="InterPro" id="IPR024571">
    <property type="entry name" value="ERAP1-like_C_dom"/>
</dbReference>
<dbReference type="Proteomes" id="UP001500575">
    <property type="component" value="Unassembled WGS sequence"/>
</dbReference>
<feature type="domain" description="Peptidase M1 membrane alanine aminopeptidase" evidence="14">
    <location>
        <begin position="220"/>
        <end position="433"/>
    </location>
</feature>